<dbReference type="Ensembl" id="ENSSSCT00000042142.3">
    <property type="protein sequence ID" value="ENSSSCP00000037325.1"/>
    <property type="gene ID" value="ENSSSCG00000034653.3"/>
</dbReference>
<reference evidence="9" key="4">
    <citation type="submission" date="2025-09" db="UniProtKB">
        <authorList>
            <consortium name="Ensembl"/>
        </authorList>
    </citation>
    <scope>IDENTIFICATION</scope>
</reference>
<dbReference type="GO" id="GO:0006357">
    <property type="term" value="P:regulation of transcription by RNA polymerase II"/>
    <property type="evidence" value="ECO:0000318"/>
    <property type="project" value="GO_Central"/>
</dbReference>
<keyword evidence="2 5" id="KW-0238">DNA-binding</keyword>
<dbReference type="PANTHER" id="PTHR24327:SF21">
    <property type="entry name" value="HOMEOBOX PROTEIN DLX-4"/>
    <property type="match status" value="1"/>
</dbReference>
<dbReference type="PANTHER" id="PTHR24327">
    <property type="entry name" value="HOMEOBOX PROTEIN"/>
    <property type="match status" value="1"/>
</dbReference>
<dbReference type="InterPro" id="IPR009057">
    <property type="entry name" value="Homeodomain-like_sf"/>
</dbReference>
<dbReference type="InterPro" id="IPR050460">
    <property type="entry name" value="Distal-less_Homeobox_TF"/>
</dbReference>
<dbReference type="STRING" id="9823.ENSSSCP00000037325"/>
<dbReference type="InterPro" id="IPR017970">
    <property type="entry name" value="Homeobox_CS"/>
</dbReference>
<dbReference type="Bgee" id="ENSSSCG00000034653">
    <property type="expression patterns" value="Expressed in oocyte and 9 other cell types or tissues"/>
</dbReference>
<evidence type="ECO:0000256" key="5">
    <source>
        <dbReference type="PROSITE-ProRule" id="PRU00108"/>
    </source>
</evidence>
<evidence type="ECO:0000256" key="6">
    <source>
        <dbReference type="RuleBase" id="RU000682"/>
    </source>
</evidence>
<accession>A0A287A0P8</accession>
<sequence length="233" mass="25217">MTSLPCPHPGPDASKAIFPDIAPVPSVVAAYQVGLSPATAAASDLPYSGPYGHLLSYSYAGPATPGDSYLPCQQPAASSQQSQEQEADSEKPLLSLEPSEGRSQAPTKKLRKPRTIYSNLQLQHLNQRFQHTQYLALPERAQLAAQLGLTQTQVKIWFQNKRSKYKKLLKQNSGGQEGDFPRRSPSLSPCSPPLAALWDLPKAGALPTGGYGNSFGAWYQHHSPDVLAPPQMM</sequence>
<dbReference type="PRINTS" id="PR00024">
    <property type="entry name" value="HOMEOBOX"/>
</dbReference>
<evidence type="ECO:0000256" key="7">
    <source>
        <dbReference type="SAM" id="MobiDB-lite"/>
    </source>
</evidence>
<dbReference type="SMART" id="SM00389">
    <property type="entry name" value="HOX"/>
    <property type="match status" value="1"/>
</dbReference>
<keyword evidence="4 5" id="KW-0539">Nucleus</keyword>
<evidence type="ECO:0000313" key="11">
    <source>
        <dbReference type="VGNC" id="VGNC:87340"/>
    </source>
</evidence>
<dbReference type="CDD" id="cd00086">
    <property type="entry name" value="homeodomain"/>
    <property type="match status" value="1"/>
</dbReference>
<evidence type="ECO:0000256" key="4">
    <source>
        <dbReference type="ARBA" id="ARBA00023242"/>
    </source>
</evidence>
<dbReference type="GlyGen" id="A0A287A0P8">
    <property type="glycosylation" value="1 site"/>
</dbReference>
<dbReference type="SMR" id="A0A287A0P8"/>
<dbReference type="RefSeq" id="XP_020922803.1">
    <property type="nucleotide sequence ID" value="XM_021067144.1"/>
</dbReference>
<dbReference type="FunCoup" id="A0A287A0P8">
    <property type="interactions" value="65"/>
</dbReference>
<dbReference type="InParanoid" id="A0A287A0P8"/>
<reference evidence="9" key="3">
    <citation type="submission" date="2025-08" db="UniProtKB">
        <authorList>
            <consortium name="Ensembl"/>
        </authorList>
    </citation>
    <scope>IDENTIFICATION</scope>
</reference>
<evidence type="ECO:0000313" key="10">
    <source>
        <dbReference type="Proteomes" id="UP000008227"/>
    </source>
</evidence>
<reference evidence="9" key="2">
    <citation type="journal article" date="2020" name="Gigascience">
        <title>An improved pig reference genome sequence to enable pig genetics and genomics research.</title>
        <authorList>
            <person name="Warr A."/>
            <person name="Affara N."/>
            <person name="Aken B."/>
            <person name="Beiki H."/>
            <person name="Bickhart D.M."/>
            <person name="Billis K."/>
            <person name="Chow W."/>
            <person name="Eory L."/>
            <person name="Finlayson H.A."/>
            <person name="Flicek P."/>
            <person name="Giron C.G."/>
            <person name="Griffin D.K."/>
            <person name="Hall R."/>
            <person name="Hannum G."/>
            <person name="Hourlier T."/>
            <person name="Howe K."/>
            <person name="Hume D.A."/>
            <person name="Izuogu O."/>
            <person name="Kim K."/>
            <person name="Koren S."/>
            <person name="Liu H."/>
            <person name="Manchanda N."/>
            <person name="Martin F.J."/>
            <person name="Nonneman D.J."/>
            <person name="O'Connor R.E."/>
            <person name="Phillippy A.M."/>
            <person name="Rohrer G.A."/>
            <person name="Rosen B.D."/>
            <person name="Rund L.A."/>
            <person name="Sargent C.A."/>
            <person name="Schook L.B."/>
            <person name="Schroeder S.G."/>
            <person name="Schwartz A.S."/>
            <person name="Skinner B.M."/>
            <person name="Talbot R."/>
            <person name="Tseng E."/>
            <person name="Tuggle C.K."/>
            <person name="Watson M."/>
            <person name="Smith T.P.L."/>
            <person name="Archibald A.L."/>
        </authorList>
    </citation>
    <scope>NUCLEOTIDE SEQUENCE [LARGE SCALE GENOMIC DNA]</scope>
    <source>
        <strain evidence="9">Duroc</strain>
    </source>
</reference>
<keyword evidence="3 5" id="KW-0371">Homeobox</keyword>
<keyword evidence="10" id="KW-1185">Reference proteome</keyword>
<feature type="region of interest" description="Disordered" evidence="7">
    <location>
        <begin position="68"/>
        <end position="113"/>
    </location>
</feature>
<dbReference type="SUPFAM" id="SSF46689">
    <property type="entry name" value="Homeodomain-like"/>
    <property type="match status" value="1"/>
</dbReference>
<dbReference type="OMA" id="GNNFGAW"/>
<dbReference type="Proteomes" id="UP000008227">
    <property type="component" value="Chromosome 12"/>
</dbReference>
<dbReference type="GO" id="GO:0000978">
    <property type="term" value="F:RNA polymerase II cis-regulatory region sequence-specific DNA binding"/>
    <property type="evidence" value="ECO:0000318"/>
    <property type="project" value="GO_Central"/>
</dbReference>
<reference evidence="10" key="1">
    <citation type="submission" date="2009-11" db="EMBL/GenBank/DDBJ databases">
        <authorList>
            <consortium name="Porcine genome sequencing project"/>
        </authorList>
    </citation>
    <scope>NUCLEOTIDE SEQUENCE [LARGE SCALE GENOMIC DNA]</scope>
    <source>
        <strain evidence="10">Duroc</strain>
    </source>
</reference>
<dbReference type="GO" id="GO:0000981">
    <property type="term" value="F:DNA-binding transcription factor activity, RNA polymerase II-specific"/>
    <property type="evidence" value="ECO:0000318"/>
    <property type="project" value="GO_Central"/>
</dbReference>
<dbReference type="InterPro" id="IPR000047">
    <property type="entry name" value="HTH_motif"/>
</dbReference>
<comment type="similarity">
    <text evidence="1">Belongs to the distal-less homeobox family.</text>
</comment>
<dbReference type="AlphaFoldDB" id="A0A287A0P8"/>
<dbReference type="PROSITE" id="PS50071">
    <property type="entry name" value="HOMEOBOX_2"/>
    <property type="match status" value="1"/>
</dbReference>
<comment type="subcellular location">
    <subcellularLocation>
        <location evidence="5 6">Nucleus</location>
    </subcellularLocation>
</comment>
<dbReference type="CTD" id="1748"/>
<dbReference type="GO" id="GO:0005654">
    <property type="term" value="C:nucleoplasm"/>
    <property type="evidence" value="ECO:0007669"/>
    <property type="project" value="Ensembl"/>
</dbReference>
<organism evidence="9 10">
    <name type="scientific">Sus scrofa</name>
    <name type="common">Pig</name>
    <dbReference type="NCBI Taxonomy" id="9823"/>
    <lineage>
        <taxon>Eukaryota</taxon>
        <taxon>Metazoa</taxon>
        <taxon>Chordata</taxon>
        <taxon>Craniata</taxon>
        <taxon>Vertebrata</taxon>
        <taxon>Euteleostomi</taxon>
        <taxon>Mammalia</taxon>
        <taxon>Eutheria</taxon>
        <taxon>Laurasiatheria</taxon>
        <taxon>Artiodactyla</taxon>
        <taxon>Suina</taxon>
        <taxon>Suidae</taxon>
        <taxon>Sus</taxon>
    </lineage>
</organism>
<protein>
    <submittedName>
        <fullName evidence="9">Distal-less homeobox 4</fullName>
    </submittedName>
</protein>
<dbReference type="GO" id="GO:0048706">
    <property type="term" value="P:embryonic skeletal system development"/>
    <property type="evidence" value="ECO:0000318"/>
    <property type="project" value="GO_Central"/>
</dbReference>
<proteinExistence type="inferred from homology"/>
<name>A0A287A0P8_PIG</name>
<dbReference type="VGNC" id="VGNC:87340">
    <property type="gene designation" value="DLX4"/>
</dbReference>
<dbReference type="GeneTree" id="ENSGT00940000162259"/>
<evidence type="ECO:0000259" key="8">
    <source>
        <dbReference type="PROSITE" id="PS50071"/>
    </source>
</evidence>
<feature type="DNA-binding region" description="Homeobox" evidence="5">
    <location>
        <begin position="110"/>
        <end position="169"/>
    </location>
</feature>
<dbReference type="PROSITE" id="PS00027">
    <property type="entry name" value="HOMEOBOX_1"/>
    <property type="match status" value="1"/>
</dbReference>
<evidence type="ECO:0000256" key="2">
    <source>
        <dbReference type="ARBA" id="ARBA00023125"/>
    </source>
</evidence>
<dbReference type="GO" id="GO:0001227">
    <property type="term" value="F:DNA-binding transcription repressor activity, RNA polymerase II-specific"/>
    <property type="evidence" value="ECO:0007669"/>
    <property type="project" value="Ensembl"/>
</dbReference>
<evidence type="ECO:0000256" key="3">
    <source>
        <dbReference type="ARBA" id="ARBA00023155"/>
    </source>
</evidence>
<dbReference type="PRINTS" id="PR00031">
    <property type="entry name" value="HTHREPRESSR"/>
</dbReference>
<dbReference type="GO" id="GO:0030154">
    <property type="term" value="P:cell differentiation"/>
    <property type="evidence" value="ECO:0000318"/>
    <property type="project" value="GO_Central"/>
</dbReference>
<feature type="compositionally biased region" description="Low complexity" evidence="7">
    <location>
        <begin position="73"/>
        <end position="84"/>
    </location>
</feature>
<dbReference type="InterPro" id="IPR001356">
    <property type="entry name" value="HD"/>
</dbReference>
<dbReference type="Pfam" id="PF00046">
    <property type="entry name" value="Homeodomain"/>
    <property type="match status" value="1"/>
</dbReference>
<dbReference type="GeneID" id="100517238"/>
<evidence type="ECO:0000313" key="9">
    <source>
        <dbReference type="Ensembl" id="ENSSSCP00000037325.1"/>
    </source>
</evidence>
<dbReference type="Gene3D" id="1.10.10.60">
    <property type="entry name" value="Homeodomain-like"/>
    <property type="match status" value="1"/>
</dbReference>
<dbReference type="GO" id="GO:0005634">
    <property type="term" value="C:nucleus"/>
    <property type="evidence" value="ECO:0000318"/>
    <property type="project" value="GO_Central"/>
</dbReference>
<dbReference type="InterPro" id="IPR020479">
    <property type="entry name" value="HD_metazoa"/>
</dbReference>
<feature type="domain" description="Homeobox" evidence="8">
    <location>
        <begin position="108"/>
        <end position="168"/>
    </location>
</feature>
<evidence type="ECO:0000256" key="1">
    <source>
        <dbReference type="ARBA" id="ARBA00007916"/>
    </source>
</evidence>
<gene>
    <name evidence="9 11" type="primary">DLX4</name>
</gene>
<dbReference type="FunFam" id="1.10.10.60:FF:000295">
    <property type="entry name" value="Distal-less homeobox 4"/>
    <property type="match status" value="1"/>
</dbReference>